<reference evidence="2 3" key="1">
    <citation type="submission" date="2019-03" db="EMBL/GenBank/DDBJ databases">
        <authorList>
            <person name="Zhang S."/>
        </authorList>
    </citation>
    <scope>NUCLEOTIDE SEQUENCE [LARGE SCALE GENOMIC DNA]</scope>
    <source>
        <strain evidence="2 3">S4J41</strain>
    </source>
</reference>
<dbReference type="PANTHER" id="PTHR30514:SF18">
    <property type="entry name" value="RPIR-FAMILY TRANSCRIPTIONAL REGULATOR"/>
    <property type="match status" value="1"/>
</dbReference>
<dbReference type="GO" id="GO:0003700">
    <property type="term" value="F:DNA-binding transcription factor activity"/>
    <property type="evidence" value="ECO:0007669"/>
    <property type="project" value="InterPro"/>
</dbReference>
<comment type="caution">
    <text evidence="2">The sequence shown here is derived from an EMBL/GenBank/DDBJ whole genome shotgun (WGS) entry which is preliminary data.</text>
</comment>
<dbReference type="InterPro" id="IPR047640">
    <property type="entry name" value="RpiR-like"/>
</dbReference>
<protein>
    <submittedName>
        <fullName evidence="2">MurR/RpiR family transcriptional regulator</fullName>
    </submittedName>
</protein>
<dbReference type="Pfam" id="PF01380">
    <property type="entry name" value="SIS"/>
    <property type="match status" value="1"/>
</dbReference>
<dbReference type="EMBL" id="SMFP01000003">
    <property type="protein sequence ID" value="TDE39840.1"/>
    <property type="molecule type" value="Genomic_DNA"/>
</dbReference>
<keyword evidence="3" id="KW-1185">Reference proteome</keyword>
<dbReference type="PANTHER" id="PTHR30514">
    <property type="entry name" value="GLUCOKINASE"/>
    <property type="match status" value="1"/>
</dbReference>
<dbReference type="InterPro" id="IPR036388">
    <property type="entry name" value="WH-like_DNA-bd_sf"/>
</dbReference>
<dbReference type="Pfam" id="PF01418">
    <property type="entry name" value="HTH_6"/>
    <property type="match status" value="1"/>
</dbReference>
<dbReference type="SUPFAM" id="SSF46689">
    <property type="entry name" value="Homeodomain-like"/>
    <property type="match status" value="1"/>
</dbReference>
<proteinExistence type="predicted"/>
<dbReference type="SUPFAM" id="SSF53697">
    <property type="entry name" value="SIS domain"/>
    <property type="match status" value="1"/>
</dbReference>
<dbReference type="InterPro" id="IPR000281">
    <property type="entry name" value="HTH_RpiR"/>
</dbReference>
<dbReference type="GO" id="GO:0003677">
    <property type="term" value="F:DNA binding"/>
    <property type="evidence" value="ECO:0007669"/>
    <property type="project" value="InterPro"/>
</dbReference>
<feature type="domain" description="HTH rpiR-type" evidence="1">
    <location>
        <begin position="3"/>
        <end position="79"/>
    </location>
</feature>
<dbReference type="Gene3D" id="3.40.50.10490">
    <property type="entry name" value="Glucose-6-phosphate isomerase like protein, domain 1"/>
    <property type="match status" value="1"/>
</dbReference>
<dbReference type="InterPro" id="IPR046348">
    <property type="entry name" value="SIS_dom_sf"/>
</dbReference>
<gene>
    <name evidence="2" type="ORF">E1B25_07290</name>
</gene>
<evidence type="ECO:0000313" key="2">
    <source>
        <dbReference type="EMBL" id="TDE39840.1"/>
    </source>
</evidence>
<evidence type="ECO:0000313" key="3">
    <source>
        <dbReference type="Proteomes" id="UP000294662"/>
    </source>
</evidence>
<dbReference type="InterPro" id="IPR001347">
    <property type="entry name" value="SIS_dom"/>
</dbReference>
<dbReference type="AlphaFoldDB" id="A0A4R5EYD8"/>
<sequence length="284" mass="31889">MTEPLADKLRKAFPDLTKSEKAVATYLLAHMRQLPYETAASIADSVGVSQMTVSRFLRTLGYKGLSDLKERLRAYMAATPLLVSDRVDRIRTDPGADARLSNNLERELQATVAVYELRHSPSWRCVTKQLCSAETVFIAGFQTISGIASDFAGRLEYVRPNAVFLQSKSGTFSELFASGDNDKLLILFEMRRYTKLSFQLARAATEAGIPLVIICDTHCYWAHDFTENVLAVNTESELFWDSQTPFATLTNLLLDDVIAQLGGQVAERIQKMRRLQDQFEAFVE</sequence>
<dbReference type="Proteomes" id="UP000294662">
    <property type="component" value="Unassembled WGS sequence"/>
</dbReference>
<dbReference type="RefSeq" id="WP_132828094.1">
    <property type="nucleotide sequence ID" value="NZ_SMFP01000003.1"/>
</dbReference>
<dbReference type="PROSITE" id="PS51071">
    <property type="entry name" value="HTH_RPIR"/>
    <property type="match status" value="1"/>
</dbReference>
<dbReference type="OrthoDB" id="8582409at2"/>
<dbReference type="InterPro" id="IPR009057">
    <property type="entry name" value="Homeodomain-like_sf"/>
</dbReference>
<dbReference type="GO" id="GO:0097367">
    <property type="term" value="F:carbohydrate derivative binding"/>
    <property type="evidence" value="ECO:0007669"/>
    <property type="project" value="InterPro"/>
</dbReference>
<name>A0A4R5EYD8_9RHOB</name>
<organism evidence="2 3">
    <name type="scientific">Antarcticimicrobium sediminis</name>
    <dbReference type="NCBI Taxonomy" id="2546227"/>
    <lineage>
        <taxon>Bacteria</taxon>
        <taxon>Pseudomonadati</taxon>
        <taxon>Pseudomonadota</taxon>
        <taxon>Alphaproteobacteria</taxon>
        <taxon>Rhodobacterales</taxon>
        <taxon>Paracoccaceae</taxon>
        <taxon>Antarcticimicrobium</taxon>
    </lineage>
</organism>
<accession>A0A4R5EYD8</accession>
<dbReference type="GO" id="GO:1901135">
    <property type="term" value="P:carbohydrate derivative metabolic process"/>
    <property type="evidence" value="ECO:0007669"/>
    <property type="project" value="InterPro"/>
</dbReference>
<evidence type="ECO:0000259" key="1">
    <source>
        <dbReference type="PROSITE" id="PS51071"/>
    </source>
</evidence>
<dbReference type="Gene3D" id="1.10.10.10">
    <property type="entry name" value="Winged helix-like DNA-binding domain superfamily/Winged helix DNA-binding domain"/>
    <property type="match status" value="1"/>
</dbReference>